<reference evidence="3" key="2">
    <citation type="journal article" date="2018" name="Plant J.">
        <title>The Sorghum bicolor reference genome: improved assembly, gene annotations, a transcriptome atlas, and signatures of genome organization.</title>
        <authorList>
            <person name="McCormick R.F."/>
            <person name="Truong S.K."/>
            <person name="Sreedasyam A."/>
            <person name="Jenkins J."/>
            <person name="Shu S."/>
            <person name="Sims D."/>
            <person name="Kennedy M."/>
            <person name="Amirebrahimi M."/>
            <person name="Weers B.D."/>
            <person name="McKinley B."/>
            <person name="Mattison A."/>
            <person name="Morishige D.T."/>
            <person name="Grimwood J."/>
            <person name="Schmutz J."/>
            <person name="Mullet J.E."/>
        </authorList>
    </citation>
    <scope>NUCLEOTIDE SEQUENCE [LARGE SCALE GENOMIC DNA]</scope>
    <source>
        <strain evidence="3">cv. BTx623</strain>
    </source>
</reference>
<dbReference type="Pfam" id="PF03372">
    <property type="entry name" value="Exo_endo_phos"/>
    <property type="match status" value="1"/>
</dbReference>
<accession>A0A1Z5S6V2</accession>
<dbReference type="InterPro" id="IPR005135">
    <property type="entry name" value="Endo/exonuclease/phosphatase"/>
</dbReference>
<dbReference type="OMA" id="RINGLRW"/>
<evidence type="ECO:0000259" key="1">
    <source>
        <dbReference type="Pfam" id="PF03372"/>
    </source>
</evidence>
<name>A0A1Z5S6V2_SORBI</name>
<dbReference type="Gramene" id="OQU91549">
    <property type="protein sequence ID" value="OQU91549"/>
    <property type="gene ID" value="SORBI_3001G203450"/>
</dbReference>
<dbReference type="GO" id="GO:0006284">
    <property type="term" value="P:base-excision repair"/>
    <property type="evidence" value="ECO:0000318"/>
    <property type="project" value="GO_Central"/>
</dbReference>
<protein>
    <recommendedName>
        <fullName evidence="1">Endonuclease/exonuclease/phosphatase domain-containing protein</fullName>
    </recommendedName>
</protein>
<dbReference type="GO" id="GO:0003906">
    <property type="term" value="F:DNA-(apurinic or apyrimidinic site) endonuclease activity"/>
    <property type="evidence" value="ECO:0000318"/>
    <property type="project" value="GO_Central"/>
</dbReference>
<dbReference type="FunCoup" id="A0A1Z5S6V2">
    <property type="interactions" value="2"/>
</dbReference>
<sequence length="138" mass="15396">MKIIAWNCRGLGNGAAVRGLLNIQKKEEDPDILFLSETKMDERRINGLRWKLGLANMVVKDCSTNHGGGLALFWQRGVNLQVHGISRLYIDAEVIEEDGFVWRITGFYGKLCWPVLAGAGNLGMVHDALLAETWAFHS</sequence>
<evidence type="ECO:0000313" key="2">
    <source>
        <dbReference type="EMBL" id="OQU91549.1"/>
    </source>
</evidence>
<dbReference type="AlphaFoldDB" id="A0A1Z5S6V2"/>
<gene>
    <name evidence="2" type="ORF">SORBI_3001G203450</name>
</gene>
<dbReference type="PANTHER" id="PTHR35218:SF10">
    <property type="entry name" value="ENDONUCLEASE_EXONUCLEASE_PHOSPHATASE DOMAIN-CONTAINING PROTEIN"/>
    <property type="match status" value="1"/>
</dbReference>
<evidence type="ECO:0000313" key="3">
    <source>
        <dbReference type="Proteomes" id="UP000000768"/>
    </source>
</evidence>
<dbReference type="InterPro" id="IPR036691">
    <property type="entry name" value="Endo/exonu/phosph_ase_sf"/>
</dbReference>
<dbReference type="PANTHER" id="PTHR35218">
    <property type="entry name" value="RNASE H DOMAIN-CONTAINING PROTEIN"/>
    <property type="match status" value="1"/>
</dbReference>
<dbReference type="GO" id="GO:0008081">
    <property type="term" value="F:phosphoric diester hydrolase activity"/>
    <property type="evidence" value="ECO:0000318"/>
    <property type="project" value="GO_Central"/>
</dbReference>
<feature type="domain" description="Endonuclease/exonuclease/phosphatase" evidence="1">
    <location>
        <begin position="5"/>
        <end position="106"/>
    </location>
</feature>
<dbReference type="GO" id="GO:0005634">
    <property type="term" value="C:nucleus"/>
    <property type="evidence" value="ECO:0000318"/>
    <property type="project" value="GO_Central"/>
</dbReference>
<proteinExistence type="predicted"/>
<reference evidence="2 3" key="1">
    <citation type="journal article" date="2009" name="Nature">
        <title>The Sorghum bicolor genome and the diversification of grasses.</title>
        <authorList>
            <person name="Paterson A.H."/>
            <person name="Bowers J.E."/>
            <person name="Bruggmann R."/>
            <person name="Dubchak I."/>
            <person name="Grimwood J."/>
            <person name="Gundlach H."/>
            <person name="Haberer G."/>
            <person name="Hellsten U."/>
            <person name="Mitros T."/>
            <person name="Poliakov A."/>
            <person name="Schmutz J."/>
            <person name="Spannagl M."/>
            <person name="Tang H."/>
            <person name="Wang X."/>
            <person name="Wicker T."/>
            <person name="Bharti A.K."/>
            <person name="Chapman J."/>
            <person name="Feltus F.A."/>
            <person name="Gowik U."/>
            <person name="Grigoriev I.V."/>
            <person name="Lyons E."/>
            <person name="Maher C.A."/>
            <person name="Martis M."/>
            <person name="Narechania A."/>
            <person name="Otillar R.P."/>
            <person name="Penning B.W."/>
            <person name="Salamov A.A."/>
            <person name="Wang Y."/>
            <person name="Zhang L."/>
            <person name="Carpita N.C."/>
            <person name="Freeling M."/>
            <person name="Gingle A.R."/>
            <person name="Hash C.T."/>
            <person name="Keller B."/>
            <person name="Klein P."/>
            <person name="Kresovich S."/>
            <person name="McCann M.C."/>
            <person name="Ming R."/>
            <person name="Peterson D.G."/>
            <person name="Mehboob-ur-Rahman"/>
            <person name="Ware D."/>
            <person name="Westhoff P."/>
            <person name="Mayer K.F."/>
            <person name="Messing J."/>
            <person name="Rokhsar D.S."/>
        </authorList>
    </citation>
    <scope>NUCLEOTIDE SEQUENCE [LARGE SCALE GENOMIC DNA]</scope>
    <source>
        <strain evidence="3">cv. BTx623</strain>
    </source>
</reference>
<dbReference type="Proteomes" id="UP000000768">
    <property type="component" value="Chromosome 1"/>
</dbReference>
<dbReference type="EMBL" id="CM000760">
    <property type="protein sequence ID" value="OQU91549.1"/>
    <property type="molecule type" value="Genomic_DNA"/>
</dbReference>
<dbReference type="SUPFAM" id="SSF56219">
    <property type="entry name" value="DNase I-like"/>
    <property type="match status" value="1"/>
</dbReference>
<dbReference type="InParanoid" id="A0A1Z5S6V2"/>
<keyword evidence="3" id="KW-1185">Reference proteome</keyword>
<dbReference type="Gene3D" id="3.60.10.10">
    <property type="entry name" value="Endonuclease/exonuclease/phosphatase"/>
    <property type="match status" value="1"/>
</dbReference>
<organism evidence="2 3">
    <name type="scientific">Sorghum bicolor</name>
    <name type="common">Sorghum</name>
    <name type="synonym">Sorghum vulgare</name>
    <dbReference type="NCBI Taxonomy" id="4558"/>
    <lineage>
        <taxon>Eukaryota</taxon>
        <taxon>Viridiplantae</taxon>
        <taxon>Streptophyta</taxon>
        <taxon>Embryophyta</taxon>
        <taxon>Tracheophyta</taxon>
        <taxon>Spermatophyta</taxon>
        <taxon>Magnoliopsida</taxon>
        <taxon>Liliopsida</taxon>
        <taxon>Poales</taxon>
        <taxon>Poaceae</taxon>
        <taxon>PACMAD clade</taxon>
        <taxon>Panicoideae</taxon>
        <taxon>Andropogonodae</taxon>
        <taxon>Andropogoneae</taxon>
        <taxon>Sorghinae</taxon>
        <taxon>Sorghum</taxon>
    </lineage>
</organism>
<dbReference type="GO" id="GO:0008311">
    <property type="term" value="F:double-stranded DNA 3'-5' DNA exonuclease activity"/>
    <property type="evidence" value="ECO:0000318"/>
    <property type="project" value="GO_Central"/>
</dbReference>